<dbReference type="STRING" id="34004.SAMN04488021_12116"/>
<dbReference type="SUPFAM" id="SSF53448">
    <property type="entry name" value="Nucleotide-diphospho-sugar transferases"/>
    <property type="match status" value="1"/>
</dbReference>
<protein>
    <recommendedName>
        <fullName evidence="3">Glycosyl transferase family 2</fullName>
    </recommendedName>
</protein>
<keyword evidence="2" id="KW-1185">Reference proteome</keyword>
<organism evidence="1 2">
    <name type="scientific">Paracoccus aminovorans</name>
    <dbReference type="NCBI Taxonomy" id="34004"/>
    <lineage>
        <taxon>Bacteria</taxon>
        <taxon>Pseudomonadati</taxon>
        <taxon>Pseudomonadota</taxon>
        <taxon>Alphaproteobacteria</taxon>
        <taxon>Rhodobacterales</taxon>
        <taxon>Paracoccaceae</taxon>
        <taxon>Paracoccus</taxon>
    </lineage>
</organism>
<dbReference type="RefSeq" id="WP_083412780.1">
    <property type="nucleotide sequence ID" value="NZ_CBCRYP010000006.1"/>
</dbReference>
<reference evidence="1 2" key="1">
    <citation type="submission" date="2016-10" db="EMBL/GenBank/DDBJ databases">
        <authorList>
            <person name="de Groot N.N."/>
        </authorList>
    </citation>
    <scope>NUCLEOTIDE SEQUENCE [LARGE SCALE GENOMIC DNA]</scope>
    <source>
        <strain evidence="1 2">DSM 8537</strain>
    </source>
</reference>
<name>A0A1I3BCP7_9RHOB</name>
<dbReference type="EMBL" id="FOPU01000021">
    <property type="protein sequence ID" value="SFH60063.1"/>
    <property type="molecule type" value="Genomic_DNA"/>
</dbReference>
<dbReference type="Proteomes" id="UP000183635">
    <property type="component" value="Unassembled WGS sequence"/>
</dbReference>
<evidence type="ECO:0008006" key="3">
    <source>
        <dbReference type="Google" id="ProtNLM"/>
    </source>
</evidence>
<evidence type="ECO:0000313" key="2">
    <source>
        <dbReference type="Proteomes" id="UP000183635"/>
    </source>
</evidence>
<sequence>MRLVVTLSSIPSRFAALGPTLRSVLDQQVPPDEVRLYIPRRYRRFPGWDGSLPEVPQGVSLCRSDEDYGPATKILPAVRDCAGQDCALLLCDDDRIYDRGWTARFLAAQRAHPDCVIAEAGGFVPGYGGTATPRALPRRKGWGYRLLRLATLGLAKPSPWLRSGHVDVFKGYGGALLRPEFMPESAFDIPDLLWTVDDPWLSGNLALNGVRIWLNAEGRVPGERRVARRDALLQFSWQGKGRGPANGACYEWFRRERGLWEPPGAAS</sequence>
<proteinExistence type="predicted"/>
<gene>
    <name evidence="1" type="ORF">SAMN04488021_12116</name>
</gene>
<dbReference type="AlphaFoldDB" id="A0A1I3BCP7"/>
<dbReference type="OrthoDB" id="5465469at2"/>
<evidence type="ECO:0000313" key="1">
    <source>
        <dbReference type="EMBL" id="SFH60063.1"/>
    </source>
</evidence>
<accession>A0A1I3BCP7</accession>
<dbReference type="InterPro" id="IPR029044">
    <property type="entry name" value="Nucleotide-diphossugar_trans"/>
</dbReference>